<keyword evidence="2" id="KW-1185">Reference proteome</keyword>
<organism evidence="1 2">
    <name type="scientific">Pleuronectes platessa</name>
    <name type="common">European plaice</name>
    <dbReference type="NCBI Taxonomy" id="8262"/>
    <lineage>
        <taxon>Eukaryota</taxon>
        <taxon>Metazoa</taxon>
        <taxon>Chordata</taxon>
        <taxon>Craniata</taxon>
        <taxon>Vertebrata</taxon>
        <taxon>Euteleostomi</taxon>
        <taxon>Actinopterygii</taxon>
        <taxon>Neopterygii</taxon>
        <taxon>Teleostei</taxon>
        <taxon>Neoteleostei</taxon>
        <taxon>Acanthomorphata</taxon>
        <taxon>Carangaria</taxon>
        <taxon>Pleuronectiformes</taxon>
        <taxon>Pleuronectoidei</taxon>
        <taxon>Pleuronectidae</taxon>
        <taxon>Pleuronectes</taxon>
    </lineage>
</organism>
<accession>A0A9N7YBV3</accession>
<name>A0A9N7YBV3_PLEPL</name>
<dbReference type="Proteomes" id="UP001153269">
    <property type="component" value="Unassembled WGS sequence"/>
</dbReference>
<gene>
    <name evidence="1" type="ORF">PLEPLA_LOCUS8357</name>
</gene>
<reference evidence="1" key="1">
    <citation type="submission" date="2020-03" db="EMBL/GenBank/DDBJ databases">
        <authorList>
            <person name="Weist P."/>
        </authorList>
    </citation>
    <scope>NUCLEOTIDE SEQUENCE</scope>
</reference>
<proteinExistence type="predicted"/>
<dbReference type="AlphaFoldDB" id="A0A9N7YBV3"/>
<protein>
    <submittedName>
        <fullName evidence="1">Uncharacterized protein</fullName>
    </submittedName>
</protein>
<evidence type="ECO:0000313" key="2">
    <source>
        <dbReference type="Proteomes" id="UP001153269"/>
    </source>
</evidence>
<evidence type="ECO:0000313" key="1">
    <source>
        <dbReference type="EMBL" id="CAB1420482.1"/>
    </source>
</evidence>
<sequence length="77" mass="8422">MCFVDSNIGIVLMKQADRERGIYTSPVSRLSASSQEASCLTNPQTLNTREGRTCQAIQLEAACREETGMFVSCLSLC</sequence>
<comment type="caution">
    <text evidence="1">The sequence shown here is derived from an EMBL/GenBank/DDBJ whole genome shotgun (WGS) entry which is preliminary data.</text>
</comment>
<dbReference type="EMBL" id="CADEAL010000458">
    <property type="protein sequence ID" value="CAB1420482.1"/>
    <property type="molecule type" value="Genomic_DNA"/>
</dbReference>